<accession>A0ACC1Y204</accession>
<evidence type="ECO:0000313" key="1">
    <source>
        <dbReference type="EMBL" id="KAJ4717731.1"/>
    </source>
</evidence>
<name>A0ACC1Y204_MELAZ</name>
<reference evidence="1 2" key="1">
    <citation type="journal article" date="2023" name="Science">
        <title>Complex scaffold remodeling in plant triterpene biosynthesis.</title>
        <authorList>
            <person name="De La Pena R."/>
            <person name="Hodgson H."/>
            <person name="Liu J.C."/>
            <person name="Stephenson M.J."/>
            <person name="Martin A.C."/>
            <person name="Owen C."/>
            <person name="Harkess A."/>
            <person name="Leebens-Mack J."/>
            <person name="Jimenez L.E."/>
            <person name="Osbourn A."/>
            <person name="Sattely E.S."/>
        </authorList>
    </citation>
    <scope>NUCLEOTIDE SEQUENCE [LARGE SCALE GENOMIC DNA]</scope>
    <source>
        <strain evidence="2">cv. JPN11</strain>
        <tissue evidence="1">Leaf</tissue>
    </source>
</reference>
<dbReference type="Proteomes" id="UP001164539">
    <property type="component" value="Chromosome 5"/>
</dbReference>
<organism evidence="1 2">
    <name type="scientific">Melia azedarach</name>
    <name type="common">Chinaberry tree</name>
    <dbReference type="NCBI Taxonomy" id="155640"/>
    <lineage>
        <taxon>Eukaryota</taxon>
        <taxon>Viridiplantae</taxon>
        <taxon>Streptophyta</taxon>
        <taxon>Embryophyta</taxon>
        <taxon>Tracheophyta</taxon>
        <taxon>Spermatophyta</taxon>
        <taxon>Magnoliopsida</taxon>
        <taxon>eudicotyledons</taxon>
        <taxon>Gunneridae</taxon>
        <taxon>Pentapetalae</taxon>
        <taxon>rosids</taxon>
        <taxon>malvids</taxon>
        <taxon>Sapindales</taxon>
        <taxon>Meliaceae</taxon>
        <taxon>Melia</taxon>
    </lineage>
</organism>
<gene>
    <name evidence="1" type="ORF">OWV82_009521</name>
</gene>
<sequence>MKADTPLDYAVFQLSPKRSRCELFVSSDGNTEKLASGLVKPFVTHLKVAEEQVARAVQSIKLEVGKRNNAETWFTKGTLERFVRFVSTPEVLELVNTFDAEMSQLEAARKIYSQGARDSLSSAIDGDGTGTAAAAADETKKELLRAIDVRLVAVRQDLTTAYARAASAGFGPETVPELQHFADWFGAHRLNEACTKFISVCQRRPDLISPWKPSVNDQAVRSSWGSDMSIDDPTEEQSEPHQLSQNRPLNQSKPSTCQQPKSVFPIQQQQQQDENKDDEKKKEEAVTEPTTSQPTRRLSVQDRIKLFESNQKENSSGSGGKPIVVGKSSELRRLSSDVSSSSLNTPSTSAIEKAVLRRWSGVSDMSIDLGNERKENSNTENSPLCTPSSSSVSQTKSNVFSSFSENNKDQKDKRELNDLASSVRVEVKSGGNGEGDDSGVKLKGSLGGGEKSDRFTVQAGFQENVGVKNQVALHTQIGNFVNWAGALNSDGEIGNNKVEDVEPLDQVVAPSRFRPSQSHSRSLSGQFEGYQSISQPQWRSFTEEVEETGKDLLPSAKESTEVEDSGNQKMKFQKPVTAGTEQVKQMHGRRDESASVYGNNKPVVPVKRTANSQESFGTVPAPPPEQVQRSRQSKGNQELNDELKMKANELEKLFAEHKLRVPGDQSSSTRRSKPVEPPIEQPVSSQYRKPTVSDISPMHLSDKNAVIEQSGSSSNVAKFSTPPMKMVDNQDSGDTKRKNFSELGFSDDSRGKFYERYMQKRDAKLREEWSSKRTEKEAKLKALQDSLERSRAEMKAKFSGLQDRQDSVSTARLRAEKLRSFNFRSSMKMEQHPISSIQSEEDEDLSEIFEQKYYGQDRSFTEMSSGDNASRSSQAKKLLPNRSLSSSTPRTTAAPIPRSSAKVSNAGSGRQRLQSENPLAQSVPNFSDFRKENTKPSSGVGKVTTRSQVRNYARSKSSSEDIPLVKEEKPRRSNSSKKSSGGPVEFSDMPPLNSDGVVLAPLKFDKEQTELSLHDKYLKGVESKPFLRKGNGIGPGSGASLAKLKASFAAEALRNEEYDELAFEAEDSADMAKEDEEDELETMEVEECTDMDNGKPRLSQESEKVGNSGSENGDSMRSLSQANPGSVAEIPAAVPSTFHTVGSLQDSPGESPVSWNSRLHHPFSYPHETSDVDASVDSPIGSPASWNSHSLNQTEADAARMRKKWGSAQKPFLAANSSHTQSRKDMTKGFKRLLKFGRKNRGAESLVDWISATTSEGDDDTEDGRDPANRSSEDLRKSRMGYLQSHPSDDGYNESELFNEQVHGLHSSIPAPPANFKLREDHMSGSSMKAPRSFFSLSTFRSKGSDSKPR</sequence>
<comment type="caution">
    <text evidence="1">The sequence shown here is derived from an EMBL/GenBank/DDBJ whole genome shotgun (WGS) entry which is preliminary data.</text>
</comment>
<keyword evidence="2" id="KW-1185">Reference proteome</keyword>
<proteinExistence type="predicted"/>
<evidence type="ECO:0000313" key="2">
    <source>
        <dbReference type="Proteomes" id="UP001164539"/>
    </source>
</evidence>
<protein>
    <submittedName>
        <fullName evidence="1">Erect panicle 2 protein</fullName>
    </submittedName>
</protein>
<dbReference type="EMBL" id="CM051398">
    <property type="protein sequence ID" value="KAJ4717731.1"/>
    <property type="molecule type" value="Genomic_DNA"/>
</dbReference>